<proteinExistence type="inferred from homology"/>
<feature type="domain" description="Class II aldolase/adducin N-terminal" evidence="2">
    <location>
        <begin position="23"/>
        <end position="205"/>
    </location>
</feature>
<evidence type="ECO:0000313" key="4">
    <source>
        <dbReference type="Proteomes" id="UP000048926"/>
    </source>
</evidence>
<dbReference type="PANTHER" id="PTHR10672:SF21">
    <property type="entry name" value="CLASS II ALDOLASE_ADDUCIN N-TERMINAL DOMAIN-CONTAINING PROTEIN"/>
    <property type="match status" value="1"/>
</dbReference>
<dbReference type="NCBIfam" id="NF005689">
    <property type="entry name" value="PRK07490.1"/>
    <property type="match status" value="1"/>
</dbReference>
<dbReference type="Gene3D" id="3.40.225.10">
    <property type="entry name" value="Class II aldolase/adducin N-terminal domain"/>
    <property type="match status" value="1"/>
</dbReference>
<comment type="similarity">
    <text evidence="1">Belongs to the aldolase class II family.</text>
</comment>
<dbReference type="GO" id="GO:0005856">
    <property type="term" value="C:cytoskeleton"/>
    <property type="evidence" value="ECO:0007669"/>
    <property type="project" value="TreeGrafter"/>
</dbReference>
<keyword evidence="4" id="KW-1185">Reference proteome</keyword>
<evidence type="ECO:0000313" key="3">
    <source>
        <dbReference type="EMBL" id="CTQ45396.1"/>
    </source>
</evidence>
<evidence type="ECO:0000259" key="2">
    <source>
        <dbReference type="SMART" id="SM01007"/>
    </source>
</evidence>
<dbReference type="Proteomes" id="UP000048926">
    <property type="component" value="Unassembled WGS sequence"/>
</dbReference>
<evidence type="ECO:0000256" key="1">
    <source>
        <dbReference type="ARBA" id="ARBA00037961"/>
    </source>
</evidence>
<organism evidence="3 4">
    <name type="scientific">Roseibium aggregatum</name>
    <dbReference type="NCBI Taxonomy" id="187304"/>
    <lineage>
        <taxon>Bacteria</taxon>
        <taxon>Pseudomonadati</taxon>
        <taxon>Pseudomonadota</taxon>
        <taxon>Alphaproteobacteria</taxon>
        <taxon>Hyphomicrobiales</taxon>
        <taxon>Stappiaceae</taxon>
        <taxon>Roseibium</taxon>
    </lineage>
</organism>
<sequence length="256" mass="28374">MSEMVSPTPTMELSAAEVQSLRIDLAAAFRLTVLFDWHESVGNHFSAAVSANGTRFLMNPRWHHFGEMRASDLILLDADDASVMSRPNAPDPSGWTIHGAVHRQCPDARVLLHCHPPYATALASLYNPEMLPIDQNTARFFGKLGVDLDFGGIANDAEEGERLAAAFQNKCALLMGNHGVSVTGPTVAEAFEELYFLERAAKTLVLAYSTRRSLSIMSDDLAQKTADGWLPYRDQAFAHFDYLKRQLDKTDPSYRD</sequence>
<dbReference type="AlphaFoldDB" id="A0A0M6Y5M9"/>
<dbReference type="InterPro" id="IPR001303">
    <property type="entry name" value="Aldolase_II/adducin_N"/>
</dbReference>
<protein>
    <submittedName>
        <fullName evidence="3">Aldolase II superfamily protein</fullName>
    </submittedName>
</protein>
<dbReference type="PANTHER" id="PTHR10672">
    <property type="entry name" value="ADDUCIN"/>
    <property type="match status" value="1"/>
</dbReference>
<dbReference type="InterPro" id="IPR051017">
    <property type="entry name" value="Aldolase-II_Adducin_sf"/>
</dbReference>
<reference evidence="4" key="1">
    <citation type="submission" date="2015-07" db="EMBL/GenBank/DDBJ databases">
        <authorList>
            <person name="Rodrigo-Torres Lidia"/>
            <person name="Arahal R.David."/>
        </authorList>
    </citation>
    <scope>NUCLEOTIDE SEQUENCE [LARGE SCALE GENOMIC DNA]</scope>
    <source>
        <strain evidence="4">CECT 4801</strain>
    </source>
</reference>
<dbReference type="SUPFAM" id="SSF53639">
    <property type="entry name" value="AraD/HMP-PK domain-like"/>
    <property type="match status" value="1"/>
</dbReference>
<dbReference type="EMBL" id="CXST01000002">
    <property type="protein sequence ID" value="CTQ45396.1"/>
    <property type="molecule type" value="Genomic_DNA"/>
</dbReference>
<dbReference type="GO" id="GO:0051015">
    <property type="term" value="F:actin filament binding"/>
    <property type="evidence" value="ECO:0007669"/>
    <property type="project" value="TreeGrafter"/>
</dbReference>
<accession>A0A0M6Y5M9</accession>
<dbReference type="InterPro" id="IPR036409">
    <property type="entry name" value="Aldolase_II/adducin_N_sf"/>
</dbReference>
<dbReference type="SMART" id="SM01007">
    <property type="entry name" value="Aldolase_II"/>
    <property type="match status" value="1"/>
</dbReference>
<gene>
    <name evidence="3" type="ORF">LAL4801_03846</name>
</gene>
<dbReference type="Pfam" id="PF00596">
    <property type="entry name" value="Aldolase_II"/>
    <property type="match status" value="1"/>
</dbReference>
<name>A0A0M6Y5M9_9HYPH</name>